<dbReference type="Gene3D" id="3.10.450.50">
    <property type="match status" value="1"/>
</dbReference>
<evidence type="ECO:0008006" key="3">
    <source>
        <dbReference type="Google" id="ProtNLM"/>
    </source>
</evidence>
<evidence type="ECO:0000313" key="1">
    <source>
        <dbReference type="EMBL" id="ERT69891.1"/>
    </source>
</evidence>
<comment type="caution">
    <text evidence="1">The sequence shown here is derived from an EMBL/GenBank/DDBJ whole genome shotgun (WGS) entry which is preliminary data.</text>
</comment>
<proteinExistence type="predicted"/>
<dbReference type="Pfam" id="PF02810">
    <property type="entry name" value="SEC-C"/>
    <property type="match status" value="1"/>
</dbReference>
<dbReference type="SUPFAM" id="SSF103642">
    <property type="entry name" value="Sec-C motif"/>
    <property type="match status" value="1"/>
</dbReference>
<reference evidence="1 2" key="1">
    <citation type="submission" date="2013-08" db="EMBL/GenBank/DDBJ databases">
        <authorList>
            <person name="Weinstock G."/>
            <person name="Sodergren E."/>
            <person name="Wylie T."/>
            <person name="Fulton L."/>
            <person name="Fulton R."/>
            <person name="Fronick C."/>
            <person name="O'Laughlin M."/>
            <person name="Godfrey J."/>
            <person name="Miner T."/>
            <person name="Herter B."/>
            <person name="Appelbaum E."/>
            <person name="Cordes M."/>
            <person name="Lek S."/>
            <person name="Wollam A."/>
            <person name="Pepin K.H."/>
            <person name="Palsikar V.B."/>
            <person name="Mitreva M."/>
            <person name="Wilson R.K."/>
        </authorList>
    </citation>
    <scope>NUCLEOTIDE SEQUENCE [LARGE SCALE GENOMIC DNA]</scope>
    <source>
        <strain evidence="1 2">ATCC BAA-474</strain>
    </source>
</reference>
<gene>
    <name evidence="1" type="ORF">HMPREF0202_00201</name>
</gene>
<dbReference type="Proteomes" id="UP000017081">
    <property type="component" value="Unassembled WGS sequence"/>
</dbReference>
<sequence length="108" mass="12896">MCHNFGKVYNGNLCQRIIEDAQLICITLVKNPVDKYTFLKIKNEEFKLEKLKVYLKPRMERNALCWCQSGKKYKKCHLDEDINGIHYKILFNKYVEPKELKIINSLKK</sequence>
<name>U7VEG1_9FUSO</name>
<dbReference type="HOGENOM" id="CLU_2192306_0_0_0"/>
<dbReference type="AlphaFoldDB" id="U7VEG1"/>
<evidence type="ECO:0000313" key="2">
    <source>
        <dbReference type="Proteomes" id="UP000017081"/>
    </source>
</evidence>
<dbReference type="InterPro" id="IPR004027">
    <property type="entry name" value="SEC_C_motif"/>
</dbReference>
<keyword evidence="2" id="KW-1185">Reference proteome</keyword>
<dbReference type="STRING" id="1319815.HMPREF0202_00201"/>
<dbReference type="EMBL" id="AXZF01000007">
    <property type="protein sequence ID" value="ERT69891.1"/>
    <property type="molecule type" value="Genomic_DNA"/>
</dbReference>
<accession>U7VEG1</accession>
<protein>
    <recommendedName>
        <fullName evidence="3">SEC-C motif protein</fullName>
    </recommendedName>
</protein>
<organism evidence="1 2">
    <name type="scientific">Cetobacterium somerae ATCC BAA-474</name>
    <dbReference type="NCBI Taxonomy" id="1319815"/>
    <lineage>
        <taxon>Bacteria</taxon>
        <taxon>Fusobacteriati</taxon>
        <taxon>Fusobacteriota</taxon>
        <taxon>Fusobacteriia</taxon>
        <taxon>Fusobacteriales</taxon>
        <taxon>Fusobacteriaceae</taxon>
        <taxon>Cetobacterium</taxon>
    </lineage>
</organism>